<feature type="region of interest" description="Disordered" evidence="4">
    <location>
        <begin position="298"/>
        <end position="326"/>
    </location>
</feature>
<dbReference type="Proteomes" id="UP000441772">
    <property type="component" value="Unassembled WGS sequence"/>
</dbReference>
<feature type="region of interest" description="Disordered" evidence="4">
    <location>
        <begin position="39"/>
        <end position="115"/>
    </location>
</feature>
<protein>
    <recommendedName>
        <fullName evidence="6">SpaA-like prealbumin fold domain-containing protein</fullName>
    </recommendedName>
</protein>
<feature type="domain" description="SpaA-like prealbumin fold" evidence="6">
    <location>
        <begin position="702"/>
        <end position="826"/>
    </location>
</feature>
<reference evidence="7 8" key="1">
    <citation type="submission" date="2019-09" db="EMBL/GenBank/DDBJ databases">
        <title>Characterization of the phylogenetic diversity of two novel species belonging to the genus Bifidobacterium: Bifidobacterium cebidarum sp. nov. and Bifidobacterium leontopitheci sp. nov.</title>
        <authorList>
            <person name="Lugli G.A."/>
            <person name="Duranti S."/>
            <person name="Milani C."/>
            <person name="Turroni F."/>
            <person name="Ventura M."/>
        </authorList>
    </citation>
    <scope>NUCLEOTIDE SEQUENCE [LARGE SCALE GENOMIC DNA]</scope>
    <source>
        <strain evidence="7 8">LMG 31471</strain>
    </source>
</reference>
<gene>
    <name evidence="7" type="ORF">F7D09_1571</name>
</gene>
<keyword evidence="3" id="KW-0732">Signal</keyword>
<proteinExistence type="inferred from homology"/>
<keyword evidence="5" id="KW-0812">Transmembrane</keyword>
<dbReference type="Gene3D" id="2.60.40.10">
    <property type="entry name" value="Immunoglobulins"/>
    <property type="match status" value="3"/>
</dbReference>
<dbReference type="RefSeq" id="WP_152234891.1">
    <property type="nucleotide sequence ID" value="NZ_JBHSKZ010000009.1"/>
</dbReference>
<dbReference type="InterPro" id="IPR041033">
    <property type="entry name" value="SpaA_PFL_dom_1"/>
</dbReference>
<evidence type="ECO:0000313" key="7">
    <source>
        <dbReference type="EMBL" id="KAB7789904.1"/>
    </source>
</evidence>
<dbReference type="Pfam" id="PF17802">
    <property type="entry name" value="SpaA"/>
    <property type="match status" value="2"/>
</dbReference>
<feature type="compositionally biased region" description="Polar residues" evidence="4">
    <location>
        <begin position="74"/>
        <end position="106"/>
    </location>
</feature>
<dbReference type="PANTHER" id="PTHR36108:SF13">
    <property type="entry name" value="COLOSSIN-B-RELATED"/>
    <property type="match status" value="1"/>
</dbReference>
<feature type="compositionally biased region" description="Polar residues" evidence="4">
    <location>
        <begin position="312"/>
        <end position="321"/>
    </location>
</feature>
<keyword evidence="5" id="KW-1133">Transmembrane helix</keyword>
<name>A0A6I1GE47_9BIFI</name>
<evidence type="ECO:0000256" key="2">
    <source>
        <dbReference type="ARBA" id="ARBA00022525"/>
    </source>
</evidence>
<dbReference type="EMBL" id="WBVT01000027">
    <property type="protein sequence ID" value="KAB7789904.1"/>
    <property type="molecule type" value="Genomic_DNA"/>
</dbReference>
<evidence type="ECO:0000256" key="5">
    <source>
        <dbReference type="SAM" id="Phobius"/>
    </source>
</evidence>
<comment type="caution">
    <text evidence="7">The sequence shown here is derived from an EMBL/GenBank/DDBJ whole genome shotgun (WGS) entry which is preliminary data.</text>
</comment>
<evidence type="ECO:0000313" key="8">
    <source>
        <dbReference type="Proteomes" id="UP000441772"/>
    </source>
</evidence>
<dbReference type="AlphaFoldDB" id="A0A6I1GE47"/>
<dbReference type="PANTHER" id="PTHR36108">
    <property type="entry name" value="COLOSSIN-B-RELATED"/>
    <property type="match status" value="1"/>
</dbReference>
<keyword evidence="5" id="KW-0472">Membrane</keyword>
<accession>A0A6I1GE47</accession>
<keyword evidence="8" id="KW-1185">Reference proteome</keyword>
<feature type="domain" description="SpaA-like prealbumin fold" evidence="6">
    <location>
        <begin position="845"/>
        <end position="954"/>
    </location>
</feature>
<evidence type="ECO:0000259" key="6">
    <source>
        <dbReference type="Pfam" id="PF17802"/>
    </source>
</evidence>
<evidence type="ECO:0000256" key="1">
    <source>
        <dbReference type="ARBA" id="ARBA00007257"/>
    </source>
</evidence>
<evidence type="ECO:0000256" key="3">
    <source>
        <dbReference type="ARBA" id="ARBA00022729"/>
    </source>
</evidence>
<organism evidence="7 8">
    <name type="scientific">Bifidobacterium leontopitheci</name>
    <dbReference type="NCBI Taxonomy" id="2650774"/>
    <lineage>
        <taxon>Bacteria</taxon>
        <taxon>Bacillati</taxon>
        <taxon>Actinomycetota</taxon>
        <taxon>Actinomycetes</taxon>
        <taxon>Bifidobacteriales</taxon>
        <taxon>Bifidobacteriaceae</taxon>
        <taxon>Bifidobacterium</taxon>
    </lineage>
</organism>
<dbReference type="InterPro" id="IPR013783">
    <property type="entry name" value="Ig-like_fold"/>
</dbReference>
<keyword evidence="2" id="KW-0964">Secreted</keyword>
<comment type="similarity">
    <text evidence="1">Belongs to the serine-aspartate repeat-containing protein (SDr) family.</text>
</comment>
<feature type="compositionally biased region" description="Low complexity" evidence="4">
    <location>
        <begin position="55"/>
        <end position="68"/>
    </location>
</feature>
<dbReference type="GO" id="GO:0005975">
    <property type="term" value="P:carbohydrate metabolic process"/>
    <property type="evidence" value="ECO:0007669"/>
    <property type="project" value="UniProtKB-ARBA"/>
</dbReference>
<feature type="transmembrane region" description="Helical" evidence="5">
    <location>
        <begin position="1153"/>
        <end position="1172"/>
    </location>
</feature>
<evidence type="ECO:0000256" key="4">
    <source>
        <dbReference type="SAM" id="MobiDB-lite"/>
    </source>
</evidence>
<sequence length="1183" mass="122021">MVGTITGVAGAETGAEITAGNNAETIQGGAGVQSAATGVVSPSAAGGNSASVTASNGGSSSETTTSDGNVVDNGANSDTSTSGNADSGAAGTQNGAASDKATTGSTGDAAQQPAAEADDVATAFVNALQSDCDAGTTERVITVTTDITVTTTGIKPKCNITLVSDGKDHTIIWGGKGSVLQPQNGKTFTIGRVGDDAANKLTFTNKGASTNPLFHNYGTLTINGGTFKDSTSARGTIVFNDGTLTITGGTFTDNKSLDAGDASGGAVLYQQSGSTTITGGTFTNNAQTFTAQCADASGVPTPDGRKDADGHPTSNPCRRQNSGGGAIHTEGGSLIIQGNVLFKGNYSKAYGWGDGGGAIFAKGELRVQNDAKGNKPQFIGNWSGITDQQFVDGKVPVGGAVGAIFLQGGSTGYFMGGKFTDNSSGYLGGGIYTEDNTTSWVSKAVATDNTAGHFGGGLWLCPSGFGDASKGGNIALFDNSVNKDIDVNTLNYTPFVGTTENQTDGKGGTVTYAADQVDGVEAGADLAMMNPAWKNLDKNRTFVLMDTWFTDRTQSAVDWYEDGTPVREASGFADWYQSVKNDWVIDGSNLAVTKTNGRYVTKATNGAITTKIHVDLGVDDETDHDAHSRTLELSKDAASSPIYTTGVALTSVVRGTEAEQAKAKADAMDSAVLVMTGNKARLSGGAFGTNGNVKFSTPYTASWSKVDANDPNKLLSGSEWELTTTSGGPYSPEFYPTYCTAGEDWNAGTCWKKTVNGNVTSVSAIIKDNTGSGAYVGFDNNPNGGEFDINNLANGTYTLTEIKAPTGYEAIAGKTYTFTVNDHQATWDNGSEVDKHIGNTPLAGVSWNKQDADTGKPVAGSGWTITKLDVKGNEIADTARTVTDCADTDTVTCAKGTNDETAKTYADLDGTAGQIRVEGLAAGAYKLVETTVPNGYWRPSSGMYYTFTIAAGSTGNDTVDLYRHDSTTSKPVKVENKTITNTQPQASWSKIAAGNNDKLLEGSAWQLRGPLTVDGKEIAGKTVTAAVTDCRNEAGATDPCASHTNTVGADGKITAYADVDKTAGQFTVLGLAVPPAGTQYRYELTETAAPDGYVLSDVTYSFTIPTSVPTKVQIDAPKSATAALAVRHDDGKNLIPNVPAVASLPMTGGTGRMWLIVGGAVGVVAAIAWALVNEYRKRKGLAA</sequence>